<dbReference type="PROSITE" id="PS51898">
    <property type="entry name" value="TYR_RECOMBINASE"/>
    <property type="match status" value="1"/>
</dbReference>
<sequence length="381" mass="44444">MATYRQRGKKKLWDYRIYGKDRKLIAYGSGFRTKKEAMYEARAIEQQLAVRSVFKTNATLYEMWVEWHRLVIIPSKLSKSSKDKHIQRGKVIKEHFNAVPANKITHSEYQDFINAYCSRVLVDQVSRFNSVVKNVIAMSSRDGALISDFTEGVIIQGEKSRKSPEEKYIGSTEDYERILVYLKSIMDYEKTVVPYMLYIYFTTGFRPGEGAAICWDDIDFEKLILRTYRRYSGDKKKFYGPKTPWSVREIPISPEMARIFLKLKREQEKVLNERGVENTDNLVFFNYLYGVPTCTAIVKYLRKVLTKLGLPATMTTTGTRHTYGSYLLANKVDIWVVAKVLGHKDIKQLIETYGHLMKEIEVDNHDEIRKLVNFSGEMFKK</sequence>
<evidence type="ECO:0000259" key="4">
    <source>
        <dbReference type="PROSITE" id="PS51898"/>
    </source>
</evidence>
<protein>
    <submittedName>
        <fullName evidence="5">Site-specific integrase</fullName>
    </submittedName>
</protein>
<accession>A0ABU1B3C5</accession>
<evidence type="ECO:0000313" key="5">
    <source>
        <dbReference type="EMBL" id="MDQ8833121.1"/>
    </source>
</evidence>
<keyword evidence="6" id="KW-1185">Reference proteome</keyword>
<dbReference type="InterPro" id="IPR013762">
    <property type="entry name" value="Integrase-like_cat_sf"/>
</dbReference>
<comment type="caution">
    <text evidence="5">The sequence shown here is derived from an EMBL/GenBank/DDBJ whole genome shotgun (WGS) entry which is preliminary data.</text>
</comment>
<dbReference type="SUPFAM" id="SSF56349">
    <property type="entry name" value="DNA breaking-rejoining enzymes"/>
    <property type="match status" value="1"/>
</dbReference>
<evidence type="ECO:0000256" key="3">
    <source>
        <dbReference type="ARBA" id="ARBA00023172"/>
    </source>
</evidence>
<dbReference type="Pfam" id="PF00589">
    <property type="entry name" value="Phage_integrase"/>
    <property type="match status" value="1"/>
</dbReference>
<dbReference type="PANTHER" id="PTHR30349:SF64">
    <property type="entry name" value="PROPHAGE INTEGRASE INTD-RELATED"/>
    <property type="match status" value="1"/>
</dbReference>
<dbReference type="InterPro" id="IPR011010">
    <property type="entry name" value="DNA_brk_join_enz"/>
</dbReference>
<keyword evidence="2" id="KW-0238">DNA-binding</keyword>
<comment type="similarity">
    <text evidence="1">Belongs to the 'phage' integrase family.</text>
</comment>
<dbReference type="InterPro" id="IPR002104">
    <property type="entry name" value="Integrase_catalytic"/>
</dbReference>
<keyword evidence="3" id="KW-0233">DNA recombination</keyword>
<dbReference type="Gene3D" id="1.10.443.10">
    <property type="entry name" value="Intergrase catalytic core"/>
    <property type="match status" value="1"/>
</dbReference>
<dbReference type="Gene3D" id="1.10.150.130">
    <property type="match status" value="1"/>
</dbReference>
<reference evidence="5 6" key="1">
    <citation type="submission" date="2023-08" db="EMBL/GenBank/DDBJ databases">
        <title>Streptococcus ruminantium-associated sheep mastitis outbreak detected in Italy is distinct from bovine isolates.</title>
        <authorList>
            <person name="Rosa M.N."/>
            <person name="Vezina B."/>
            <person name="Tola S."/>
        </authorList>
    </citation>
    <scope>NUCLEOTIDE SEQUENCE [LARGE SCALE GENOMIC DNA]</scope>
    <source>
        <strain evidence="5 6">OM6730</strain>
    </source>
</reference>
<dbReference type="Proteomes" id="UP001228446">
    <property type="component" value="Unassembled WGS sequence"/>
</dbReference>
<dbReference type="RefSeq" id="WP_308938281.1">
    <property type="nucleotide sequence ID" value="NZ_JAVIBP010000028.1"/>
</dbReference>
<gene>
    <name evidence="5" type="ORF">RFF62_04875</name>
</gene>
<organism evidence="5 6">
    <name type="scientific">Streptococcus ruminantium</name>
    <dbReference type="NCBI Taxonomy" id="1917441"/>
    <lineage>
        <taxon>Bacteria</taxon>
        <taxon>Bacillati</taxon>
        <taxon>Bacillota</taxon>
        <taxon>Bacilli</taxon>
        <taxon>Lactobacillales</taxon>
        <taxon>Streptococcaceae</taxon>
        <taxon>Streptococcus</taxon>
    </lineage>
</organism>
<dbReference type="CDD" id="cd01189">
    <property type="entry name" value="INT_ICEBs1_C_like"/>
    <property type="match status" value="1"/>
</dbReference>
<evidence type="ECO:0000313" key="6">
    <source>
        <dbReference type="Proteomes" id="UP001228446"/>
    </source>
</evidence>
<evidence type="ECO:0000256" key="1">
    <source>
        <dbReference type="ARBA" id="ARBA00008857"/>
    </source>
</evidence>
<evidence type="ECO:0000256" key="2">
    <source>
        <dbReference type="ARBA" id="ARBA00023125"/>
    </source>
</evidence>
<feature type="domain" description="Tyr recombinase" evidence="4">
    <location>
        <begin position="165"/>
        <end position="366"/>
    </location>
</feature>
<name>A0ABU1B3C5_9STRE</name>
<dbReference type="InterPro" id="IPR010998">
    <property type="entry name" value="Integrase_recombinase_N"/>
</dbReference>
<dbReference type="PANTHER" id="PTHR30349">
    <property type="entry name" value="PHAGE INTEGRASE-RELATED"/>
    <property type="match status" value="1"/>
</dbReference>
<dbReference type="EMBL" id="JAVIBX010000014">
    <property type="protein sequence ID" value="MDQ8833121.1"/>
    <property type="molecule type" value="Genomic_DNA"/>
</dbReference>
<proteinExistence type="inferred from homology"/>
<dbReference type="InterPro" id="IPR050090">
    <property type="entry name" value="Tyrosine_recombinase_XerCD"/>
</dbReference>